<sequence length="234" mass="26796">MLEPSPLRTLEPLNRPSVADTVFDQLNRQILSLELPPGTKMSEVEVARALGVSRQPVRDAFYRLSKLGFLSIRPQRATLVSQISESAVLQARFIRAALEAETVRMACRVLTADDHAALDRLIEQQRQAMEAKDPKSFHALDDQFHWEICDRSGHGFAWDIIREHKAHMDRVRFLSLSFASRDAFEDHLKVMEAIRARDEQQAMLQMHGHLARIKTQIVRIKANNLRYFADEGEA</sequence>
<dbReference type="EMBL" id="LQZT01000001">
    <property type="protein sequence ID" value="OCW59247.1"/>
    <property type="molecule type" value="Genomic_DNA"/>
</dbReference>
<gene>
    <name evidence="5" type="ORF">AWJ14_09320</name>
</gene>
<name>A0A1C1Z0P8_9HYPH</name>
<reference evidence="5 6" key="1">
    <citation type="submission" date="2015-12" db="EMBL/GenBank/DDBJ databases">
        <authorList>
            <person name="Shamseldin A."/>
            <person name="Moawad H."/>
            <person name="Abd El-Rahim W.M."/>
            <person name="Sadowsky M.J."/>
        </authorList>
    </citation>
    <scope>NUCLEOTIDE SEQUENCE [LARGE SCALE GENOMIC DNA]</scope>
    <source>
        <strain evidence="5 6">JC234</strain>
    </source>
</reference>
<comment type="caution">
    <text evidence="5">The sequence shown here is derived from an EMBL/GenBank/DDBJ whole genome shotgun (WGS) entry which is preliminary data.</text>
</comment>
<dbReference type="CDD" id="cd07377">
    <property type="entry name" value="WHTH_GntR"/>
    <property type="match status" value="1"/>
</dbReference>
<keyword evidence="6" id="KW-1185">Reference proteome</keyword>
<dbReference type="PROSITE" id="PS50949">
    <property type="entry name" value="HTH_GNTR"/>
    <property type="match status" value="1"/>
</dbReference>
<accession>A0A1C1Z0P8</accession>
<keyword evidence="3" id="KW-0804">Transcription</keyword>
<proteinExistence type="predicted"/>
<protein>
    <submittedName>
        <fullName evidence="5">GntR family transcriptional regulator</fullName>
    </submittedName>
</protein>
<dbReference type="SUPFAM" id="SSF48008">
    <property type="entry name" value="GntR ligand-binding domain-like"/>
    <property type="match status" value="1"/>
</dbReference>
<evidence type="ECO:0000256" key="1">
    <source>
        <dbReference type="ARBA" id="ARBA00023015"/>
    </source>
</evidence>
<dbReference type="GO" id="GO:0003700">
    <property type="term" value="F:DNA-binding transcription factor activity"/>
    <property type="evidence" value="ECO:0007669"/>
    <property type="project" value="InterPro"/>
</dbReference>
<dbReference type="InterPro" id="IPR036388">
    <property type="entry name" value="WH-like_DNA-bd_sf"/>
</dbReference>
<evidence type="ECO:0000313" key="6">
    <source>
        <dbReference type="Proteomes" id="UP000094795"/>
    </source>
</evidence>
<dbReference type="PANTHER" id="PTHR43537:SF6">
    <property type="entry name" value="HTH-TYPE TRANSCRIPTIONAL REPRESSOR RSPR"/>
    <property type="match status" value="1"/>
</dbReference>
<dbReference type="InterPro" id="IPR011711">
    <property type="entry name" value="GntR_C"/>
</dbReference>
<dbReference type="InterPro" id="IPR036390">
    <property type="entry name" value="WH_DNA-bd_sf"/>
</dbReference>
<dbReference type="SMART" id="SM00895">
    <property type="entry name" value="FCD"/>
    <property type="match status" value="1"/>
</dbReference>
<dbReference type="Gene3D" id="1.10.10.10">
    <property type="entry name" value="Winged helix-like DNA-binding domain superfamily/Winged helix DNA-binding domain"/>
    <property type="match status" value="1"/>
</dbReference>
<evidence type="ECO:0000259" key="4">
    <source>
        <dbReference type="PROSITE" id="PS50949"/>
    </source>
</evidence>
<dbReference type="OrthoDB" id="9788098at2"/>
<dbReference type="RefSeq" id="WP_066173584.1">
    <property type="nucleotide sequence ID" value="NZ_LQZT01000001.1"/>
</dbReference>
<keyword evidence="2" id="KW-0238">DNA-binding</keyword>
<dbReference type="SMART" id="SM00345">
    <property type="entry name" value="HTH_GNTR"/>
    <property type="match status" value="1"/>
</dbReference>
<dbReference type="Pfam" id="PF00392">
    <property type="entry name" value="GntR"/>
    <property type="match status" value="1"/>
</dbReference>
<organism evidence="5 6">
    <name type="scientific">Hoeflea olei</name>
    <dbReference type="NCBI Taxonomy" id="1480615"/>
    <lineage>
        <taxon>Bacteria</taxon>
        <taxon>Pseudomonadati</taxon>
        <taxon>Pseudomonadota</taxon>
        <taxon>Alphaproteobacteria</taxon>
        <taxon>Hyphomicrobiales</taxon>
        <taxon>Rhizobiaceae</taxon>
        <taxon>Hoeflea</taxon>
    </lineage>
</organism>
<evidence type="ECO:0000256" key="3">
    <source>
        <dbReference type="ARBA" id="ARBA00023163"/>
    </source>
</evidence>
<evidence type="ECO:0000256" key="2">
    <source>
        <dbReference type="ARBA" id="ARBA00023125"/>
    </source>
</evidence>
<dbReference type="GO" id="GO:0003677">
    <property type="term" value="F:DNA binding"/>
    <property type="evidence" value="ECO:0007669"/>
    <property type="project" value="UniProtKB-KW"/>
</dbReference>
<dbReference type="SUPFAM" id="SSF46785">
    <property type="entry name" value="Winged helix' DNA-binding domain"/>
    <property type="match status" value="1"/>
</dbReference>
<dbReference type="AlphaFoldDB" id="A0A1C1Z0P8"/>
<dbReference type="InterPro" id="IPR008920">
    <property type="entry name" value="TF_FadR/GntR_C"/>
</dbReference>
<dbReference type="STRING" id="1480615.AWJ14_09320"/>
<evidence type="ECO:0000313" key="5">
    <source>
        <dbReference type="EMBL" id="OCW59247.1"/>
    </source>
</evidence>
<dbReference type="PANTHER" id="PTHR43537">
    <property type="entry name" value="TRANSCRIPTIONAL REGULATOR, GNTR FAMILY"/>
    <property type="match status" value="1"/>
</dbReference>
<dbReference type="InterPro" id="IPR000524">
    <property type="entry name" value="Tscrpt_reg_HTH_GntR"/>
</dbReference>
<dbReference type="Pfam" id="PF07729">
    <property type="entry name" value="FCD"/>
    <property type="match status" value="1"/>
</dbReference>
<dbReference type="Gene3D" id="1.20.120.530">
    <property type="entry name" value="GntR ligand-binding domain-like"/>
    <property type="match status" value="1"/>
</dbReference>
<dbReference type="Proteomes" id="UP000094795">
    <property type="component" value="Unassembled WGS sequence"/>
</dbReference>
<keyword evidence="1" id="KW-0805">Transcription regulation</keyword>
<feature type="domain" description="HTH gntR-type" evidence="4">
    <location>
        <begin position="16"/>
        <end position="83"/>
    </location>
</feature>